<dbReference type="OrthoDB" id="4080456at2759"/>
<dbReference type="Gene3D" id="3.40.630.30">
    <property type="match status" value="1"/>
</dbReference>
<proteinExistence type="predicted"/>
<name>A0A4S4MNZ0_9APHY</name>
<feature type="domain" description="N-acetyltransferase" evidence="1">
    <location>
        <begin position="196"/>
        <end position="325"/>
    </location>
</feature>
<reference evidence="2 3" key="1">
    <citation type="submission" date="2019-02" db="EMBL/GenBank/DDBJ databases">
        <title>Genome sequencing of the rare red list fungi Antrodiella citrinella (Flaviporus citrinellus).</title>
        <authorList>
            <person name="Buettner E."/>
            <person name="Kellner H."/>
        </authorList>
    </citation>
    <scope>NUCLEOTIDE SEQUENCE [LARGE SCALE GENOMIC DNA]</scope>
    <source>
        <strain evidence="2 3">DSM 108506</strain>
    </source>
</reference>
<dbReference type="EMBL" id="SGPM01000228">
    <property type="protein sequence ID" value="THH27744.1"/>
    <property type="molecule type" value="Genomic_DNA"/>
</dbReference>
<dbReference type="InterPro" id="IPR000182">
    <property type="entry name" value="GNAT_dom"/>
</dbReference>
<dbReference type="PROSITE" id="PS51186">
    <property type="entry name" value="GNAT"/>
    <property type="match status" value="1"/>
</dbReference>
<evidence type="ECO:0000259" key="1">
    <source>
        <dbReference type="PROSITE" id="PS51186"/>
    </source>
</evidence>
<dbReference type="Pfam" id="PF00583">
    <property type="entry name" value="Acetyltransf_1"/>
    <property type="match status" value="1"/>
</dbReference>
<gene>
    <name evidence="2" type="ORF">EUX98_g6444</name>
</gene>
<dbReference type="InterPro" id="IPR016181">
    <property type="entry name" value="Acyl_CoA_acyltransferase"/>
</dbReference>
<keyword evidence="3" id="KW-1185">Reference proteome</keyword>
<accession>A0A4S4MNZ0</accession>
<organism evidence="2 3">
    <name type="scientific">Antrodiella citrinella</name>
    <dbReference type="NCBI Taxonomy" id="2447956"/>
    <lineage>
        <taxon>Eukaryota</taxon>
        <taxon>Fungi</taxon>
        <taxon>Dikarya</taxon>
        <taxon>Basidiomycota</taxon>
        <taxon>Agaricomycotina</taxon>
        <taxon>Agaricomycetes</taxon>
        <taxon>Polyporales</taxon>
        <taxon>Steccherinaceae</taxon>
        <taxon>Antrodiella</taxon>
    </lineage>
</organism>
<dbReference type="AlphaFoldDB" id="A0A4S4MNZ0"/>
<dbReference type="SUPFAM" id="SSF55729">
    <property type="entry name" value="Acyl-CoA N-acyltransferases (Nat)"/>
    <property type="match status" value="1"/>
</dbReference>
<comment type="caution">
    <text evidence="2">The sequence shown here is derived from an EMBL/GenBank/DDBJ whole genome shotgun (WGS) entry which is preliminary data.</text>
</comment>
<evidence type="ECO:0000313" key="3">
    <source>
        <dbReference type="Proteomes" id="UP000308730"/>
    </source>
</evidence>
<evidence type="ECO:0000313" key="2">
    <source>
        <dbReference type="EMBL" id="THH27744.1"/>
    </source>
</evidence>
<dbReference type="GO" id="GO:0016747">
    <property type="term" value="F:acyltransferase activity, transferring groups other than amino-acyl groups"/>
    <property type="evidence" value="ECO:0007669"/>
    <property type="project" value="InterPro"/>
</dbReference>
<protein>
    <recommendedName>
        <fullName evidence="1">N-acetyltransferase domain-containing protein</fullName>
    </recommendedName>
</protein>
<sequence>MIVVLESDAHALEDGEISFEQYMEPLAADYATAVLEAQDRFSYHNVIGQPTYPMSRMQAKRILDELSQSYNDDTPDVVHTLLRRKINIDPSPLRTLVLSDQSGKQLNKTLTVMPLPHKPPPVNQDVIDTLYDIRTTPYASSFLSRLLGFQPSDRPGIIACDWRTRPPWVDLMNDVHEHYTFRHPDAEHPTRVDAPIEYTTLRRDHLPQIHELLNRAFWSVTDSLEYNPEQCTIVATYRKLVVGAAFLSSPVETYITYLAVKPGFENAQIATSMLYHLISLNPQKDITLHVSTTNPAMLLYNRFGFKAEEFVVGFYEDYIESQTRGSMNAFRLRLRQ</sequence>
<dbReference type="Proteomes" id="UP000308730">
    <property type="component" value="Unassembled WGS sequence"/>
</dbReference>